<feature type="region of interest" description="Disordered" evidence="2">
    <location>
        <begin position="227"/>
        <end position="367"/>
    </location>
</feature>
<reference evidence="5" key="3">
    <citation type="submission" date="2020-12" db="UniProtKB">
        <authorList>
            <consortium name="EnsemblPlants"/>
        </authorList>
    </citation>
    <scope>IDENTIFICATION</scope>
</reference>
<dbReference type="STRING" id="3218.A0A2K1K3P7"/>
<dbReference type="AlphaFoldDB" id="A0A2K1K3P7"/>
<gene>
    <name evidence="5" type="primary">LOC112286929</name>
    <name evidence="4" type="ORF">PHYPA_012877</name>
</gene>
<accession>A0A2K1K3P7</accession>
<feature type="compositionally biased region" description="Basic residues" evidence="2">
    <location>
        <begin position="358"/>
        <end position="367"/>
    </location>
</feature>
<organism evidence="4">
    <name type="scientific">Physcomitrium patens</name>
    <name type="common">Spreading-leaved earth moss</name>
    <name type="synonym">Physcomitrella patens</name>
    <dbReference type="NCBI Taxonomy" id="3218"/>
    <lineage>
        <taxon>Eukaryota</taxon>
        <taxon>Viridiplantae</taxon>
        <taxon>Streptophyta</taxon>
        <taxon>Embryophyta</taxon>
        <taxon>Bryophyta</taxon>
        <taxon>Bryophytina</taxon>
        <taxon>Bryopsida</taxon>
        <taxon>Funariidae</taxon>
        <taxon>Funariales</taxon>
        <taxon>Funariaceae</taxon>
        <taxon>Physcomitrium</taxon>
    </lineage>
</organism>
<dbReference type="Gramene" id="Pp3c9_18540V3.1">
    <property type="protein sequence ID" value="Pp3c9_18540V3.1"/>
    <property type="gene ID" value="Pp3c9_18540"/>
</dbReference>
<protein>
    <recommendedName>
        <fullName evidence="3">SLH domain-containing protein</fullName>
    </recommendedName>
</protein>
<evidence type="ECO:0000313" key="4">
    <source>
        <dbReference type="EMBL" id="PNR48401.1"/>
    </source>
</evidence>
<feature type="compositionally biased region" description="Basic and acidic residues" evidence="2">
    <location>
        <begin position="164"/>
        <end position="173"/>
    </location>
</feature>
<evidence type="ECO:0000313" key="5">
    <source>
        <dbReference type="EnsemblPlants" id="Pp3c9_18540V3.1"/>
    </source>
</evidence>
<evidence type="ECO:0000256" key="1">
    <source>
        <dbReference type="SAM" id="Coils"/>
    </source>
</evidence>
<dbReference type="EnsemblPlants" id="Pp3c9_18540V3.1">
    <property type="protein sequence ID" value="Pp3c9_18540V3.1"/>
    <property type="gene ID" value="Pp3c9_18540"/>
</dbReference>
<dbReference type="Proteomes" id="UP000006727">
    <property type="component" value="Chromosome 9"/>
</dbReference>
<dbReference type="KEGG" id="ppp:112286929"/>
<feature type="compositionally biased region" description="Acidic residues" evidence="2">
    <location>
        <begin position="311"/>
        <end position="321"/>
    </location>
</feature>
<dbReference type="PaxDb" id="3218-PP1S89_183V6.1"/>
<reference evidence="4 6" key="2">
    <citation type="journal article" date="2018" name="Plant J.">
        <title>The Physcomitrella patens chromosome-scale assembly reveals moss genome structure and evolution.</title>
        <authorList>
            <person name="Lang D."/>
            <person name="Ullrich K.K."/>
            <person name="Murat F."/>
            <person name="Fuchs J."/>
            <person name="Jenkins J."/>
            <person name="Haas F.B."/>
            <person name="Piednoel M."/>
            <person name="Gundlach H."/>
            <person name="Van Bel M."/>
            <person name="Meyberg R."/>
            <person name="Vives C."/>
            <person name="Morata J."/>
            <person name="Symeonidi A."/>
            <person name="Hiss M."/>
            <person name="Muchero W."/>
            <person name="Kamisugi Y."/>
            <person name="Saleh O."/>
            <person name="Blanc G."/>
            <person name="Decker E.L."/>
            <person name="van Gessel N."/>
            <person name="Grimwood J."/>
            <person name="Hayes R.D."/>
            <person name="Graham S.W."/>
            <person name="Gunter L.E."/>
            <person name="McDaniel S.F."/>
            <person name="Hoernstein S.N.W."/>
            <person name="Larsson A."/>
            <person name="Li F.W."/>
            <person name="Perroud P.F."/>
            <person name="Phillips J."/>
            <person name="Ranjan P."/>
            <person name="Rokshar D.S."/>
            <person name="Rothfels C.J."/>
            <person name="Schneider L."/>
            <person name="Shu S."/>
            <person name="Stevenson D.W."/>
            <person name="Thummler F."/>
            <person name="Tillich M."/>
            <person name="Villarreal Aguilar J.C."/>
            <person name="Widiez T."/>
            <person name="Wong G.K."/>
            <person name="Wymore A."/>
            <person name="Zhang Y."/>
            <person name="Zimmer A.D."/>
            <person name="Quatrano R.S."/>
            <person name="Mayer K.F.X."/>
            <person name="Goodstein D."/>
            <person name="Casacuberta J.M."/>
            <person name="Vandepoele K."/>
            <person name="Reski R."/>
            <person name="Cuming A.C."/>
            <person name="Tuskan G.A."/>
            <person name="Maumus F."/>
            <person name="Salse J."/>
            <person name="Schmutz J."/>
            <person name="Rensing S.A."/>
        </authorList>
    </citation>
    <scope>NUCLEOTIDE SEQUENCE [LARGE SCALE GENOMIC DNA]</scope>
    <source>
        <strain evidence="5 6">cv. Gransden 2004</strain>
    </source>
</reference>
<dbReference type="FunCoup" id="A0A2K1K3P7">
    <property type="interactions" value="2567"/>
</dbReference>
<dbReference type="PANTHER" id="PTHR33740:SF3">
    <property type="entry name" value="GPI-ANCHORED ADHESIN-LIKE PROTEIN"/>
    <property type="match status" value="1"/>
</dbReference>
<feature type="region of interest" description="Disordered" evidence="2">
    <location>
        <begin position="164"/>
        <end position="206"/>
    </location>
</feature>
<keyword evidence="1" id="KW-0175">Coiled coil</keyword>
<dbReference type="EMBL" id="ABEU02000009">
    <property type="protein sequence ID" value="PNR48401.1"/>
    <property type="molecule type" value="Genomic_DNA"/>
</dbReference>
<evidence type="ECO:0000313" key="6">
    <source>
        <dbReference type="Proteomes" id="UP000006727"/>
    </source>
</evidence>
<dbReference type="GeneID" id="112286929"/>
<dbReference type="OrthoDB" id="2020668at2759"/>
<dbReference type="Gramene" id="Pp3c9_18540V3.2">
    <property type="protein sequence ID" value="Pp3c9_18540V3.2"/>
    <property type="gene ID" value="Pp3c9_18540"/>
</dbReference>
<proteinExistence type="predicted"/>
<evidence type="ECO:0000259" key="3">
    <source>
        <dbReference type="PROSITE" id="PS51272"/>
    </source>
</evidence>
<sequence>MALTLRVFPTLAAWRMPQGVEIGLGRVRVPAFRRNCDRFWSLRCSAEDIVGDSAVRGGEKDVAAHVESSSLHSDGAGVPLVEDKFGGWYGTDEVDQDKNTLKIAAIQVASGFLLALGLSLSYLVWCRKHGKRVIPPLPTLTQIQLPSSLKKSLQTRFLSFLNRSSEETEHSDHDDIEVSEENSSRNSFGKQMEESFHSDEGKGVNSDDVQHIQHKNQQILEEDKLFASDDSDDEQKITTPVPSGWQEASFLPQEQGFVTFSSTDDSSRDASDFPAKPSSKQLDTDKVLSDGKVDSRLSASDPAANSFATEQVEDNDTDSSYDESKPPFSESLLEAETSRHNSNKSHKDGSDEPQVAPSKRRKLRRSQGFKRKISGKVIVPAVVDHMQEQVLAALQASKVVEEGADPRAICNRRDYARWIISFSSTLSRSPANKVLPAMYIEGVTKQAFADIASDDPDFPYIQGLAEAGLIPSNLSLINEDRGTYDSDSDVMYFFPDSPVTRQDLVSWKVALGRRSLPTIDKETLKAKSGFLDVDRIDNTLWPLLSDDLDSGENSIILSAFGFTRIFQPEKPATVGQAAIALACGNTSEKFGEELARYQAEWTAHEVAIADDAMKAQKQKELDELFDGQLSAERRQKELAQQRFEELRAEFERMKSERDAEKGVLLKDKAAVESEKELLGHLKEQVDEQLQALTTREMQVSIEQDRLENLRSTCEGHEEELSRVTFELEVEKKALMQARFWAEDEARNARAHAEALEQTLKRRSNREQVEVTDRSWHYNAKDEIKNVVQRAPIQGVMDKVEDLTGNVRTALIQSWQTILRVINGFLQRAGELVQEIRWKIQHYYRVTSSSTGNLLQDSAYSVNQKLQGLQSTALEFSAKVADGTKRLANDCKDGAQKLSRRFKAE</sequence>
<reference evidence="4 6" key="1">
    <citation type="journal article" date="2008" name="Science">
        <title>The Physcomitrella genome reveals evolutionary insights into the conquest of land by plants.</title>
        <authorList>
            <person name="Rensing S."/>
            <person name="Lang D."/>
            <person name="Zimmer A."/>
            <person name="Terry A."/>
            <person name="Salamov A."/>
            <person name="Shapiro H."/>
            <person name="Nishiyama T."/>
            <person name="Perroud P.-F."/>
            <person name="Lindquist E."/>
            <person name="Kamisugi Y."/>
            <person name="Tanahashi T."/>
            <person name="Sakakibara K."/>
            <person name="Fujita T."/>
            <person name="Oishi K."/>
            <person name="Shin-I T."/>
            <person name="Kuroki Y."/>
            <person name="Toyoda A."/>
            <person name="Suzuki Y."/>
            <person name="Hashimoto A."/>
            <person name="Yamaguchi K."/>
            <person name="Sugano A."/>
            <person name="Kohara Y."/>
            <person name="Fujiyama A."/>
            <person name="Anterola A."/>
            <person name="Aoki S."/>
            <person name="Ashton N."/>
            <person name="Barbazuk W.B."/>
            <person name="Barker E."/>
            <person name="Bennetzen J."/>
            <person name="Bezanilla M."/>
            <person name="Blankenship R."/>
            <person name="Cho S.H."/>
            <person name="Dutcher S."/>
            <person name="Estelle M."/>
            <person name="Fawcett J.A."/>
            <person name="Gundlach H."/>
            <person name="Hanada K."/>
            <person name="Heyl A."/>
            <person name="Hicks K.A."/>
            <person name="Hugh J."/>
            <person name="Lohr M."/>
            <person name="Mayer K."/>
            <person name="Melkozernov A."/>
            <person name="Murata T."/>
            <person name="Nelson D."/>
            <person name="Pils B."/>
            <person name="Prigge M."/>
            <person name="Reiss B."/>
            <person name="Renner T."/>
            <person name="Rombauts S."/>
            <person name="Rushton P."/>
            <person name="Sanderfoot A."/>
            <person name="Schween G."/>
            <person name="Shiu S.-H."/>
            <person name="Stueber K."/>
            <person name="Theodoulou F.L."/>
            <person name="Tu H."/>
            <person name="Van de Peer Y."/>
            <person name="Verrier P.J."/>
            <person name="Waters E."/>
            <person name="Wood A."/>
            <person name="Yang L."/>
            <person name="Cove D."/>
            <person name="Cuming A."/>
            <person name="Hasebe M."/>
            <person name="Lucas S."/>
            <person name="Mishler D.B."/>
            <person name="Reski R."/>
            <person name="Grigoriev I."/>
            <person name="Quatrano R.S."/>
            <person name="Boore J.L."/>
        </authorList>
    </citation>
    <scope>NUCLEOTIDE SEQUENCE [LARGE SCALE GENOMIC DNA]</scope>
    <source>
        <strain evidence="5 6">cv. Gransden 2004</strain>
    </source>
</reference>
<feature type="coiled-coil region" evidence="1">
    <location>
        <begin position="699"/>
        <end position="765"/>
    </location>
</feature>
<dbReference type="EnsemblPlants" id="Pp3c9_18540V3.2">
    <property type="protein sequence ID" value="Pp3c9_18540V3.2"/>
    <property type="gene ID" value="Pp3c9_18540"/>
</dbReference>
<feature type="coiled-coil region" evidence="1">
    <location>
        <begin position="629"/>
        <end position="656"/>
    </location>
</feature>
<name>A0A2K1K3P7_PHYPA</name>
<feature type="compositionally biased region" description="Basic and acidic residues" evidence="2">
    <location>
        <begin position="282"/>
        <end position="295"/>
    </location>
</feature>
<dbReference type="RefSeq" id="XP_024385113.1">
    <property type="nucleotide sequence ID" value="XM_024529345.2"/>
</dbReference>
<evidence type="ECO:0000256" key="2">
    <source>
        <dbReference type="SAM" id="MobiDB-lite"/>
    </source>
</evidence>
<feature type="domain" description="SLH" evidence="3">
    <location>
        <begin position="444"/>
        <end position="522"/>
    </location>
</feature>
<feature type="compositionally biased region" description="Basic and acidic residues" evidence="2">
    <location>
        <begin position="191"/>
        <end position="202"/>
    </location>
</feature>
<dbReference type="InterPro" id="IPR001119">
    <property type="entry name" value="SLH_dom"/>
</dbReference>
<dbReference type="PANTHER" id="PTHR33740">
    <property type="entry name" value="GPI-ANCHORED ADHESIN-LIKE PROTEIN"/>
    <property type="match status" value="1"/>
</dbReference>
<keyword evidence="6" id="KW-1185">Reference proteome</keyword>
<dbReference type="PROSITE" id="PS51272">
    <property type="entry name" value="SLH"/>
    <property type="match status" value="1"/>
</dbReference>